<feature type="domain" description="Sugar phosphate transporter" evidence="6">
    <location>
        <begin position="14"/>
        <end position="318"/>
    </location>
</feature>
<dbReference type="InterPro" id="IPR050186">
    <property type="entry name" value="TPT_transporter"/>
</dbReference>
<evidence type="ECO:0000256" key="5">
    <source>
        <dbReference type="SAM" id="Phobius"/>
    </source>
</evidence>
<dbReference type="Proteomes" id="UP000886523">
    <property type="component" value="Unassembled WGS sequence"/>
</dbReference>
<feature type="transmembrane region" description="Helical" evidence="5">
    <location>
        <begin position="214"/>
        <end position="234"/>
    </location>
</feature>
<dbReference type="OrthoDB" id="5547497at2759"/>
<evidence type="ECO:0000259" key="6">
    <source>
        <dbReference type="Pfam" id="PF03151"/>
    </source>
</evidence>
<proteinExistence type="predicted"/>
<feature type="transmembrane region" description="Helical" evidence="5">
    <location>
        <begin position="12"/>
        <end position="32"/>
    </location>
</feature>
<gene>
    <name evidence="7" type="ORF">BS47DRAFT_1321647</name>
</gene>
<evidence type="ECO:0000313" key="8">
    <source>
        <dbReference type="Proteomes" id="UP000886523"/>
    </source>
</evidence>
<dbReference type="PANTHER" id="PTHR11132">
    <property type="entry name" value="SOLUTE CARRIER FAMILY 35"/>
    <property type="match status" value="1"/>
</dbReference>
<evidence type="ECO:0000256" key="1">
    <source>
        <dbReference type="ARBA" id="ARBA00004141"/>
    </source>
</evidence>
<feature type="transmembrane region" description="Helical" evidence="5">
    <location>
        <begin position="281"/>
        <end position="302"/>
    </location>
</feature>
<evidence type="ECO:0000256" key="2">
    <source>
        <dbReference type="ARBA" id="ARBA00022692"/>
    </source>
</evidence>
<protein>
    <recommendedName>
        <fullName evidence="6">Sugar phosphate transporter domain-containing protein</fullName>
    </recommendedName>
</protein>
<keyword evidence="8" id="KW-1185">Reference proteome</keyword>
<feature type="transmembrane region" description="Helical" evidence="5">
    <location>
        <begin position="44"/>
        <end position="66"/>
    </location>
</feature>
<comment type="subcellular location">
    <subcellularLocation>
        <location evidence="1">Membrane</location>
        <topology evidence="1">Multi-pass membrane protein</topology>
    </subcellularLocation>
</comment>
<dbReference type="EMBL" id="MU129101">
    <property type="protein sequence ID" value="KAF9506748.1"/>
    <property type="molecule type" value="Genomic_DNA"/>
</dbReference>
<name>A0A9P6AJ35_9AGAM</name>
<feature type="transmembrane region" description="Helical" evidence="5">
    <location>
        <begin position="118"/>
        <end position="137"/>
    </location>
</feature>
<evidence type="ECO:0000256" key="3">
    <source>
        <dbReference type="ARBA" id="ARBA00022989"/>
    </source>
</evidence>
<feature type="transmembrane region" description="Helical" evidence="5">
    <location>
        <begin position="176"/>
        <end position="194"/>
    </location>
</feature>
<feature type="transmembrane region" description="Helical" evidence="5">
    <location>
        <begin position="86"/>
        <end position="106"/>
    </location>
</feature>
<feature type="transmembrane region" description="Helical" evidence="5">
    <location>
        <begin position="246"/>
        <end position="269"/>
    </location>
</feature>
<comment type="caution">
    <text evidence="7">The sequence shown here is derived from an EMBL/GenBank/DDBJ whole genome shotgun (WGS) entry which is preliminary data.</text>
</comment>
<keyword evidence="3 5" id="KW-1133">Transmembrane helix</keyword>
<evidence type="ECO:0000256" key="4">
    <source>
        <dbReference type="ARBA" id="ARBA00023136"/>
    </source>
</evidence>
<dbReference type="InterPro" id="IPR004853">
    <property type="entry name" value="Sugar_P_trans_dom"/>
</dbReference>
<organism evidence="7 8">
    <name type="scientific">Hydnum rufescens UP504</name>
    <dbReference type="NCBI Taxonomy" id="1448309"/>
    <lineage>
        <taxon>Eukaryota</taxon>
        <taxon>Fungi</taxon>
        <taxon>Dikarya</taxon>
        <taxon>Basidiomycota</taxon>
        <taxon>Agaricomycotina</taxon>
        <taxon>Agaricomycetes</taxon>
        <taxon>Cantharellales</taxon>
        <taxon>Hydnaceae</taxon>
        <taxon>Hydnum</taxon>
    </lineage>
</organism>
<accession>A0A9P6AJ35</accession>
<evidence type="ECO:0000313" key="7">
    <source>
        <dbReference type="EMBL" id="KAF9506748.1"/>
    </source>
</evidence>
<keyword evidence="2 5" id="KW-0812">Transmembrane</keyword>
<dbReference type="AlphaFoldDB" id="A0A9P6AJ35"/>
<feature type="transmembrane region" description="Helical" evidence="5">
    <location>
        <begin position="143"/>
        <end position="164"/>
    </location>
</feature>
<sequence>MADHNESTPSRLEVAAVVSFYMVAALVMVFVNKAVLNSTPDLPFSFLFIQLFIAVILLHIGSLITSSPLGSFFPGSVELPAFDINVFRKLIPVVSVGVLGLALNTLCLRGVDASFFQIARGLLLPLTILVSSVQSGSFPRGPVLQAAAIVTAGFFVGVSPSSYFSSHTALDVSILPLIYGFLSSLMTAIHAVLVKSAHGHVGGSVIKLTYWTNVMSALGMIPFIAFNGEVPLLLDYITNGGEPLRVLVIGSAVTGVFGFALCMAGIISIKVTSPITHMFSSAARSVLQTVLGVIIFGDVVVLNRASSILVITTGTLYYTWVKFGGAAPRPPTKQPEPDLEKQQKE</sequence>
<dbReference type="GO" id="GO:0016020">
    <property type="term" value="C:membrane"/>
    <property type="evidence" value="ECO:0007669"/>
    <property type="project" value="UniProtKB-SubCell"/>
</dbReference>
<dbReference type="Pfam" id="PF03151">
    <property type="entry name" value="TPT"/>
    <property type="match status" value="1"/>
</dbReference>
<reference evidence="7" key="1">
    <citation type="journal article" date="2020" name="Nat. Commun.">
        <title>Large-scale genome sequencing of mycorrhizal fungi provides insights into the early evolution of symbiotic traits.</title>
        <authorList>
            <person name="Miyauchi S."/>
            <person name="Kiss E."/>
            <person name="Kuo A."/>
            <person name="Drula E."/>
            <person name="Kohler A."/>
            <person name="Sanchez-Garcia M."/>
            <person name="Morin E."/>
            <person name="Andreopoulos B."/>
            <person name="Barry K.W."/>
            <person name="Bonito G."/>
            <person name="Buee M."/>
            <person name="Carver A."/>
            <person name="Chen C."/>
            <person name="Cichocki N."/>
            <person name="Clum A."/>
            <person name="Culley D."/>
            <person name="Crous P.W."/>
            <person name="Fauchery L."/>
            <person name="Girlanda M."/>
            <person name="Hayes R.D."/>
            <person name="Keri Z."/>
            <person name="LaButti K."/>
            <person name="Lipzen A."/>
            <person name="Lombard V."/>
            <person name="Magnuson J."/>
            <person name="Maillard F."/>
            <person name="Murat C."/>
            <person name="Nolan M."/>
            <person name="Ohm R.A."/>
            <person name="Pangilinan J."/>
            <person name="Pereira M.F."/>
            <person name="Perotto S."/>
            <person name="Peter M."/>
            <person name="Pfister S."/>
            <person name="Riley R."/>
            <person name="Sitrit Y."/>
            <person name="Stielow J.B."/>
            <person name="Szollosi G."/>
            <person name="Zifcakova L."/>
            <person name="Stursova M."/>
            <person name="Spatafora J.W."/>
            <person name="Tedersoo L."/>
            <person name="Vaario L.M."/>
            <person name="Yamada A."/>
            <person name="Yan M."/>
            <person name="Wang P."/>
            <person name="Xu J."/>
            <person name="Bruns T."/>
            <person name="Baldrian P."/>
            <person name="Vilgalys R."/>
            <person name="Dunand C."/>
            <person name="Henrissat B."/>
            <person name="Grigoriev I.V."/>
            <person name="Hibbett D."/>
            <person name="Nagy L.G."/>
            <person name="Martin F.M."/>
        </authorList>
    </citation>
    <scope>NUCLEOTIDE SEQUENCE</scope>
    <source>
        <strain evidence="7">UP504</strain>
    </source>
</reference>
<keyword evidence="4 5" id="KW-0472">Membrane</keyword>